<keyword evidence="3" id="KW-1185">Reference proteome</keyword>
<dbReference type="EMBL" id="JAMTCP010000056">
    <property type="protein sequence ID" value="MCP2262118.1"/>
    <property type="molecule type" value="Genomic_DNA"/>
</dbReference>
<dbReference type="Pfam" id="PF12079">
    <property type="entry name" value="DUF3558"/>
    <property type="match status" value="1"/>
</dbReference>
<sequence length="172" mass="17762">MSGTPVTAVNTVTSGGGQAKSGEPDPSVPRVSNPKRLRGSDPCALLTQAQLTALGLPSANKAAQAQWGEAKCTWSGDIRATLSPDTKGRGLADYYARQKAFDNFKSSQVVGYPAVWADFAHTICSVMVGVADDQVLVVHVGSVSSRSKAQGNPCGYGETVAAEVLKNLPVGG</sequence>
<evidence type="ECO:0000313" key="3">
    <source>
        <dbReference type="Proteomes" id="UP001205311"/>
    </source>
</evidence>
<gene>
    <name evidence="2" type="ORF">LX15_005850</name>
</gene>
<organism evidence="2 3">
    <name type="scientific">Streptoalloteichus tenebrarius (strain ATCC 17920 / DSM 40477 / JCM 4838 / CBS 697.72 / NBRC 16177 / NCIMB 11028 / NRRL B-12390 / A12253. 1 / ISP 5477)</name>
    <name type="common">Streptomyces tenebrarius</name>
    <dbReference type="NCBI Taxonomy" id="1933"/>
    <lineage>
        <taxon>Bacteria</taxon>
        <taxon>Bacillati</taxon>
        <taxon>Actinomycetota</taxon>
        <taxon>Actinomycetes</taxon>
        <taxon>Pseudonocardiales</taxon>
        <taxon>Pseudonocardiaceae</taxon>
        <taxon>Streptoalloteichus</taxon>
    </lineage>
</organism>
<dbReference type="InterPro" id="IPR024520">
    <property type="entry name" value="DUF3558"/>
</dbReference>
<feature type="compositionally biased region" description="Polar residues" evidence="1">
    <location>
        <begin position="1"/>
        <end position="13"/>
    </location>
</feature>
<evidence type="ECO:0008006" key="4">
    <source>
        <dbReference type="Google" id="ProtNLM"/>
    </source>
</evidence>
<evidence type="ECO:0000256" key="1">
    <source>
        <dbReference type="SAM" id="MobiDB-lite"/>
    </source>
</evidence>
<accession>A0ABT1I313</accession>
<feature type="region of interest" description="Disordered" evidence="1">
    <location>
        <begin position="1"/>
        <end position="36"/>
    </location>
</feature>
<name>A0ABT1I313_STRSD</name>
<proteinExistence type="predicted"/>
<evidence type="ECO:0000313" key="2">
    <source>
        <dbReference type="EMBL" id="MCP2262118.1"/>
    </source>
</evidence>
<reference evidence="2 3" key="1">
    <citation type="submission" date="2022-06" db="EMBL/GenBank/DDBJ databases">
        <title>Genomic Encyclopedia of Archaeal and Bacterial Type Strains, Phase II (KMG-II): from individual species to whole genera.</title>
        <authorList>
            <person name="Goeker M."/>
        </authorList>
    </citation>
    <scope>NUCLEOTIDE SEQUENCE [LARGE SCALE GENOMIC DNA]</scope>
    <source>
        <strain evidence="2 3">DSM 40477</strain>
    </source>
</reference>
<dbReference type="Proteomes" id="UP001205311">
    <property type="component" value="Unassembled WGS sequence"/>
</dbReference>
<protein>
    <recommendedName>
        <fullName evidence="4">DUF3558 domain-containing protein</fullName>
    </recommendedName>
</protein>
<comment type="caution">
    <text evidence="2">The sequence shown here is derived from an EMBL/GenBank/DDBJ whole genome shotgun (WGS) entry which is preliminary data.</text>
</comment>